<dbReference type="eggNOG" id="COG1331">
    <property type="taxonomic scope" value="Bacteria"/>
</dbReference>
<evidence type="ECO:0000313" key="2">
    <source>
        <dbReference type="Proteomes" id="UP000001887"/>
    </source>
</evidence>
<dbReference type="Proteomes" id="UP000001887">
    <property type="component" value="Chromosome"/>
</dbReference>
<dbReference type="STRING" id="530564.Psta_1701"/>
<dbReference type="KEGG" id="psl:Psta_1701"/>
<dbReference type="HOGENOM" id="CLU_771237_0_0_0"/>
<dbReference type="EMBL" id="CP001848">
    <property type="protein sequence ID" value="ADB16376.1"/>
    <property type="molecule type" value="Genomic_DNA"/>
</dbReference>
<evidence type="ECO:0000313" key="1">
    <source>
        <dbReference type="EMBL" id="ADB16376.1"/>
    </source>
</evidence>
<name>D2QYS1_PIRSD</name>
<dbReference type="OrthoDB" id="9795873at2"/>
<organism evidence="1 2">
    <name type="scientific">Pirellula staleyi (strain ATCC 27377 / DSM 6068 / ICPB 4128)</name>
    <name type="common">Pirella staleyi</name>
    <dbReference type="NCBI Taxonomy" id="530564"/>
    <lineage>
        <taxon>Bacteria</taxon>
        <taxon>Pseudomonadati</taxon>
        <taxon>Planctomycetota</taxon>
        <taxon>Planctomycetia</taxon>
        <taxon>Pirellulales</taxon>
        <taxon>Pirellulaceae</taxon>
        <taxon>Pirellula</taxon>
    </lineage>
</organism>
<reference evidence="1 2" key="1">
    <citation type="journal article" date="2009" name="Stand. Genomic Sci.">
        <title>Complete genome sequence of Pirellula staleyi type strain (ATCC 27377).</title>
        <authorList>
            <person name="Clum A."/>
            <person name="Tindall B.J."/>
            <person name="Sikorski J."/>
            <person name="Ivanova N."/>
            <person name="Mavrommatis K."/>
            <person name="Lucas S."/>
            <person name="Glavina del Rio T."/>
            <person name="Nolan M."/>
            <person name="Chen F."/>
            <person name="Tice H."/>
            <person name="Pitluck S."/>
            <person name="Cheng J.F."/>
            <person name="Chertkov O."/>
            <person name="Brettin T."/>
            <person name="Han C."/>
            <person name="Detter J.C."/>
            <person name="Kuske C."/>
            <person name="Bruce D."/>
            <person name="Goodwin L."/>
            <person name="Ovchinikova G."/>
            <person name="Pati A."/>
            <person name="Mikhailova N."/>
            <person name="Chen A."/>
            <person name="Palaniappan K."/>
            <person name="Land M."/>
            <person name="Hauser L."/>
            <person name="Chang Y.J."/>
            <person name="Jeffries C.D."/>
            <person name="Chain P."/>
            <person name="Rohde M."/>
            <person name="Goker M."/>
            <person name="Bristow J."/>
            <person name="Eisen J.A."/>
            <person name="Markowitz V."/>
            <person name="Hugenholtz P."/>
            <person name="Kyrpides N.C."/>
            <person name="Klenk H.P."/>
            <person name="Lapidus A."/>
        </authorList>
    </citation>
    <scope>NUCLEOTIDE SEQUENCE [LARGE SCALE GENOMIC DNA]</scope>
    <source>
        <strain evidence="2">ATCC 27377 / DSM 6068 / ICPB 4128</strain>
    </source>
</reference>
<accession>D2QYS1</accession>
<gene>
    <name evidence="1" type="ordered locus">Psta_1701</name>
</gene>
<keyword evidence="1" id="KW-0808">Transferase</keyword>
<sequence length="364" mass="41007">MMTTEQLPSVMLDHLDLMTDSTGLIQHGVYCLPRRESGYTTDDNARALRLCVALWKTRPSQRMLERVACYLSFLEHARCPVRGFHNFLSYQRDWLDASGTGDCQGQAVLALAEVLGSKLPQGYRDLARELLNAVLSAVAELRSLRAQAYLIQAWAILARAEVTEMETLETIARSSAEHLMECYRRSQRTDWFWFESRMTYANAVLPHALFDAEECWPNQGYLAVARSSLGFLDLVTTSEGVFWPIGNRDWFSHGEEKSLYDQQPVEASTMASAALAALADQQDDKYLAIYLRSYGWFHGQNSLAQPLADRQTGGCFDGLQSNGVNKNQGAESTLAFLWTELHSYVHQQALSERPAATERTISKQ</sequence>
<protein>
    <submittedName>
        <fullName evidence="1">Mannosyltransferase</fullName>
    </submittedName>
</protein>
<dbReference type="InterPro" id="IPR008928">
    <property type="entry name" value="6-hairpin_glycosidase_sf"/>
</dbReference>
<dbReference type="SUPFAM" id="SSF48208">
    <property type="entry name" value="Six-hairpin glycosidases"/>
    <property type="match status" value="1"/>
</dbReference>
<keyword evidence="2" id="KW-1185">Reference proteome</keyword>
<keyword evidence="1" id="KW-0328">Glycosyltransferase</keyword>
<dbReference type="GO" id="GO:0005975">
    <property type="term" value="P:carbohydrate metabolic process"/>
    <property type="evidence" value="ECO:0007669"/>
    <property type="project" value="InterPro"/>
</dbReference>
<dbReference type="AlphaFoldDB" id="D2QYS1"/>
<dbReference type="GO" id="GO:0016757">
    <property type="term" value="F:glycosyltransferase activity"/>
    <property type="evidence" value="ECO:0007669"/>
    <property type="project" value="UniProtKB-KW"/>
</dbReference>
<proteinExistence type="predicted"/>